<keyword evidence="8" id="KW-1185">Reference proteome</keyword>
<evidence type="ECO:0000256" key="2">
    <source>
        <dbReference type="ARBA" id="ARBA00007511"/>
    </source>
</evidence>
<evidence type="ECO:0000256" key="1">
    <source>
        <dbReference type="ARBA" id="ARBA00004141"/>
    </source>
</evidence>
<name>I4APQ5_BERLS</name>
<keyword evidence="5 6" id="KW-0472">Membrane</keyword>
<keyword evidence="3 6" id="KW-0812">Transmembrane</keyword>
<dbReference type="Pfam" id="PF03741">
    <property type="entry name" value="TerC"/>
    <property type="match status" value="1"/>
</dbReference>
<dbReference type="OrthoDB" id="9805314at2"/>
<evidence type="ECO:0000256" key="6">
    <source>
        <dbReference type="SAM" id="Phobius"/>
    </source>
</evidence>
<dbReference type="GO" id="GO:0016020">
    <property type="term" value="C:membrane"/>
    <property type="evidence" value="ECO:0007669"/>
    <property type="project" value="UniProtKB-SubCell"/>
</dbReference>
<dbReference type="PANTHER" id="PTHR30238:SF4">
    <property type="entry name" value="SLL1022 PROTEIN"/>
    <property type="match status" value="1"/>
</dbReference>
<feature type="transmembrane region" description="Helical" evidence="6">
    <location>
        <begin position="12"/>
        <end position="38"/>
    </location>
</feature>
<evidence type="ECO:0000256" key="4">
    <source>
        <dbReference type="ARBA" id="ARBA00022989"/>
    </source>
</evidence>
<feature type="transmembrane region" description="Helical" evidence="6">
    <location>
        <begin position="50"/>
        <end position="71"/>
    </location>
</feature>
<dbReference type="EMBL" id="CP003345">
    <property type="protein sequence ID" value="AFM05940.1"/>
    <property type="molecule type" value="Genomic_DNA"/>
</dbReference>
<accession>I4APQ5</accession>
<evidence type="ECO:0000256" key="5">
    <source>
        <dbReference type="ARBA" id="ARBA00023136"/>
    </source>
</evidence>
<dbReference type="PANTHER" id="PTHR30238">
    <property type="entry name" value="MEMBRANE BOUND PREDICTED REDOX MODULATOR"/>
    <property type="match status" value="1"/>
</dbReference>
<feature type="transmembrane region" description="Helical" evidence="6">
    <location>
        <begin position="169"/>
        <end position="188"/>
    </location>
</feature>
<dbReference type="eggNOG" id="COG0861">
    <property type="taxonomic scope" value="Bacteria"/>
</dbReference>
<dbReference type="HOGENOM" id="CLU_064910_0_0_10"/>
<feature type="transmembrane region" description="Helical" evidence="6">
    <location>
        <begin position="200"/>
        <end position="217"/>
    </location>
</feature>
<organism evidence="7 8">
    <name type="scientific">Bernardetia litoralis (strain ATCC 23117 / DSM 6794 / NBRC 15988 / NCIMB 1366 / Fx l1 / Sio-4)</name>
    <name type="common">Flexibacter litoralis</name>
    <dbReference type="NCBI Taxonomy" id="880071"/>
    <lineage>
        <taxon>Bacteria</taxon>
        <taxon>Pseudomonadati</taxon>
        <taxon>Bacteroidota</taxon>
        <taxon>Cytophagia</taxon>
        <taxon>Cytophagales</taxon>
        <taxon>Bernardetiaceae</taxon>
        <taxon>Bernardetia</taxon>
    </lineage>
</organism>
<reference evidence="8" key="1">
    <citation type="submission" date="2012-06" db="EMBL/GenBank/DDBJ databases">
        <title>The complete genome of Flexibacter litoralis DSM 6794.</title>
        <authorList>
            <person name="Lucas S."/>
            <person name="Copeland A."/>
            <person name="Lapidus A."/>
            <person name="Glavina del Rio T."/>
            <person name="Dalin E."/>
            <person name="Tice H."/>
            <person name="Bruce D."/>
            <person name="Goodwin L."/>
            <person name="Pitluck S."/>
            <person name="Peters L."/>
            <person name="Ovchinnikova G."/>
            <person name="Lu M."/>
            <person name="Kyrpides N."/>
            <person name="Mavromatis K."/>
            <person name="Ivanova N."/>
            <person name="Brettin T."/>
            <person name="Detter J.C."/>
            <person name="Han C."/>
            <person name="Larimer F."/>
            <person name="Land M."/>
            <person name="Hauser L."/>
            <person name="Markowitz V."/>
            <person name="Cheng J.-F."/>
            <person name="Hugenholtz P."/>
            <person name="Woyke T."/>
            <person name="Wu D."/>
            <person name="Spring S."/>
            <person name="Lang E."/>
            <person name="Kopitz M."/>
            <person name="Brambilla E."/>
            <person name="Klenk H.-P."/>
            <person name="Eisen J.A."/>
        </authorList>
    </citation>
    <scope>NUCLEOTIDE SEQUENCE [LARGE SCALE GENOMIC DNA]</scope>
    <source>
        <strain evidence="8">ATCC 23117 / DSM 6794 / NBRC 15988 / NCIMB 1366 / Sio-4</strain>
    </source>
</reference>
<comment type="similarity">
    <text evidence="2">Belongs to the TerC family.</text>
</comment>
<dbReference type="SUPFAM" id="SSF103473">
    <property type="entry name" value="MFS general substrate transporter"/>
    <property type="match status" value="1"/>
</dbReference>
<gene>
    <name evidence="7" type="ordered locus">Fleli_3623</name>
</gene>
<dbReference type="Proteomes" id="UP000006054">
    <property type="component" value="Chromosome"/>
</dbReference>
<dbReference type="InterPro" id="IPR005496">
    <property type="entry name" value="Integral_membrane_TerC"/>
</dbReference>
<feature type="transmembrane region" description="Helical" evidence="6">
    <location>
        <begin position="229"/>
        <end position="245"/>
    </location>
</feature>
<evidence type="ECO:0000313" key="8">
    <source>
        <dbReference type="Proteomes" id="UP000006054"/>
    </source>
</evidence>
<dbReference type="AlphaFoldDB" id="I4APQ5"/>
<dbReference type="PATRIC" id="fig|880071.3.peg.3629"/>
<dbReference type="RefSeq" id="WP_014799364.1">
    <property type="nucleotide sequence ID" value="NC_018018.1"/>
</dbReference>
<dbReference type="InterPro" id="IPR036259">
    <property type="entry name" value="MFS_trans_sf"/>
</dbReference>
<evidence type="ECO:0000313" key="7">
    <source>
        <dbReference type="EMBL" id="AFM05940.1"/>
    </source>
</evidence>
<dbReference type="STRING" id="880071.Fleli_3623"/>
<dbReference type="KEGG" id="fli:Fleli_3623"/>
<comment type="subcellular location">
    <subcellularLocation>
        <location evidence="1">Membrane</location>
        <topology evidence="1">Multi-pass membrane protein</topology>
    </subcellularLocation>
</comment>
<sequence length="276" mass="30381">MNFEYLLTAQGLTSLFILALLEIVLGIDNIIFISIIAGKVPPEKQGFTRTVGLALALVVRIGLLFGITWLIGLTATVIDVNEILQTIGINKELGEGAKLSWKDIILLLGGIFLVYKSTTEIHDKMELTEEEETPKVGSNAVAAAIFQIILVDIVFSFDSILTAVGIVKEVSVMIMAVIISMIVMMLFAGKISDFINNNPTFKMLALSFLILIGFLLVLESLDVHVEKTYVYVAMAFACGVEVLNMRTRKGTQKHRNVIPMGESVPVPFMKDEEEKK</sequence>
<protein>
    <submittedName>
        <fullName evidence="7">Membrane protein TerC, possibly involved in tellurium resistance</fullName>
    </submittedName>
</protein>
<feature type="transmembrane region" description="Helical" evidence="6">
    <location>
        <begin position="99"/>
        <end position="115"/>
    </location>
</feature>
<keyword evidence="4 6" id="KW-1133">Transmembrane helix</keyword>
<evidence type="ECO:0000256" key="3">
    <source>
        <dbReference type="ARBA" id="ARBA00022692"/>
    </source>
</evidence>
<proteinExistence type="inferred from homology"/>
<feature type="transmembrane region" description="Helical" evidence="6">
    <location>
        <begin position="136"/>
        <end position="157"/>
    </location>
</feature>